<evidence type="ECO:0000313" key="2">
    <source>
        <dbReference type="EMBL" id="TCD65150.1"/>
    </source>
</evidence>
<sequence>MKIAPIPLILAIIQYPSAGKTVMGRPPTVQVDEPATAQAADIDKKRKTRQAKNSRTYRANNPEQSAENQRKYRTNNPNSYKKSQRKYGAKPESKQKKLEAQRKRRGGGARWPKDDAKAPAPVAAPGTPPPPPPPSLAPSPIASGSPEKAV</sequence>
<gene>
    <name evidence="2" type="ORF">EIP91_003043</name>
</gene>
<accession>A0A4R0RAZ5</accession>
<feature type="compositionally biased region" description="Pro residues" evidence="1">
    <location>
        <begin position="126"/>
        <end position="137"/>
    </location>
</feature>
<protein>
    <submittedName>
        <fullName evidence="2">Uncharacterized protein</fullName>
    </submittedName>
</protein>
<feature type="compositionally biased region" description="Basic and acidic residues" evidence="1">
    <location>
        <begin position="89"/>
        <end position="101"/>
    </location>
</feature>
<comment type="caution">
    <text evidence="2">The sequence shown here is derived from an EMBL/GenBank/DDBJ whole genome shotgun (WGS) entry which is preliminary data.</text>
</comment>
<name>A0A4R0RAZ5_9APHY</name>
<feature type="compositionally biased region" description="Polar residues" evidence="1">
    <location>
        <begin position="53"/>
        <end position="67"/>
    </location>
</feature>
<keyword evidence="3" id="KW-1185">Reference proteome</keyword>
<reference evidence="2 3" key="1">
    <citation type="submission" date="2018-11" db="EMBL/GenBank/DDBJ databases">
        <title>Genome assembly of Steccherinum ochraceum LE-BIN_3174, the white-rot fungus of the Steccherinaceae family (The Residual Polyporoid clade, Polyporales, Basidiomycota).</title>
        <authorList>
            <person name="Fedorova T.V."/>
            <person name="Glazunova O.A."/>
            <person name="Landesman E.O."/>
            <person name="Moiseenko K.V."/>
            <person name="Psurtseva N.V."/>
            <person name="Savinova O.S."/>
            <person name="Shakhova N.V."/>
            <person name="Tyazhelova T.V."/>
            <person name="Vasina D.V."/>
        </authorList>
    </citation>
    <scope>NUCLEOTIDE SEQUENCE [LARGE SCALE GENOMIC DNA]</scope>
    <source>
        <strain evidence="2 3">LE-BIN_3174</strain>
    </source>
</reference>
<evidence type="ECO:0000313" key="3">
    <source>
        <dbReference type="Proteomes" id="UP000292702"/>
    </source>
</evidence>
<dbReference type="EMBL" id="RWJN01000196">
    <property type="protein sequence ID" value="TCD65150.1"/>
    <property type="molecule type" value="Genomic_DNA"/>
</dbReference>
<feature type="region of interest" description="Disordered" evidence="1">
    <location>
        <begin position="20"/>
        <end position="150"/>
    </location>
</feature>
<proteinExistence type="predicted"/>
<evidence type="ECO:0000256" key="1">
    <source>
        <dbReference type="SAM" id="MobiDB-lite"/>
    </source>
</evidence>
<feature type="compositionally biased region" description="Low complexity" evidence="1">
    <location>
        <begin position="138"/>
        <end position="150"/>
    </location>
</feature>
<organism evidence="2 3">
    <name type="scientific">Steccherinum ochraceum</name>
    <dbReference type="NCBI Taxonomy" id="92696"/>
    <lineage>
        <taxon>Eukaryota</taxon>
        <taxon>Fungi</taxon>
        <taxon>Dikarya</taxon>
        <taxon>Basidiomycota</taxon>
        <taxon>Agaricomycotina</taxon>
        <taxon>Agaricomycetes</taxon>
        <taxon>Polyporales</taxon>
        <taxon>Steccherinaceae</taxon>
        <taxon>Steccherinum</taxon>
    </lineage>
</organism>
<dbReference type="AlphaFoldDB" id="A0A4R0RAZ5"/>
<dbReference type="Proteomes" id="UP000292702">
    <property type="component" value="Unassembled WGS sequence"/>
</dbReference>